<name>A0AAW0EED1_9AGAR</name>
<dbReference type="Proteomes" id="UP001362999">
    <property type="component" value="Unassembled WGS sequence"/>
</dbReference>
<dbReference type="PROSITE" id="PS00086">
    <property type="entry name" value="CYTOCHROME_P450"/>
    <property type="match status" value="1"/>
</dbReference>
<organism evidence="9 10">
    <name type="scientific">Favolaschia claudopus</name>
    <dbReference type="NCBI Taxonomy" id="2862362"/>
    <lineage>
        <taxon>Eukaryota</taxon>
        <taxon>Fungi</taxon>
        <taxon>Dikarya</taxon>
        <taxon>Basidiomycota</taxon>
        <taxon>Agaricomycotina</taxon>
        <taxon>Agaricomycetes</taxon>
        <taxon>Agaricomycetidae</taxon>
        <taxon>Agaricales</taxon>
        <taxon>Marasmiineae</taxon>
        <taxon>Mycenaceae</taxon>
        <taxon>Favolaschia</taxon>
    </lineage>
</organism>
<dbReference type="CDD" id="cd11041">
    <property type="entry name" value="CYP503A1-like"/>
    <property type="match status" value="1"/>
</dbReference>
<accession>A0AAW0EED1</accession>
<dbReference type="GO" id="GO:0005506">
    <property type="term" value="F:iron ion binding"/>
    <property type="evidence" value="ECO:0007669"/>
    <property type="project" value="InterPro"/>
</dbReference>
<dbReference type="EMBL" id="JAWWNJ010000001">
    <property type="protein sequence ID" value="KAK7063836.1"/>
    <property type="molecule type" value="Genomic_DNA"/>
</dbReference>
<comment type="similarity">
    <text evidence="2 8">Belongs to the cytochrome P450 family.</text>
</comment>
<evidence type="ECO:0000256" key="4">
    <source>
        <dbReference type="ARBA" id="ARBA00023002"/>
    </source>
</evidence>
<evidence type="ECO:0000256" key="1">
    <source>
        <dbReference type="ARBA" id="ARBA00001971"/>
    </source>
</evidence>
<dbReference type="InterPro" id="IPR036396">
    <property type="entry name" value="Cyt_P450_sf"/>
</dbReference>
<feature type="binding site" description="axial binding residue" evidence="7">
    <location>
        <position position="438"/>
    </location>
    <ligand>
        <name>heme</name>
        <dbReference type="ChEBI" id="CHEBI:30413"/>
    </ligand>
    <ligandPart>
        <name>Fe</name>
        <dbReference type="ChEBI" id="CHEBI:18248"/>
    </ligandPart>
</feature>
<dbReference type="AlphaFoldDB" id="A0AAW0EED1"/>
<dbReference type="InterPro" id="IPR001128">
    <property type="entry name" value="Cyt_P450"/>
</dbReference>
<dbReference type="PANTHER" id="PTHR46206:SF1">
    <property type="entry name" value="P450, PUTATIVE (EUROFUNG)-RELATED"/>
    <property type="match status" value="1"/>
</dbReference>
<keyword evidence="4 8" id="KW-0560">Oxidoreductase</keyword>
<comment type="cofactor">
    <cofactor evidence="1 7">
        <name>heme</name>
        <dbReference type="ChEBI" id="CHEBI:30413"/>
    </cofactor>
</comment>
<protein>
    <submittedName>
        <fullName evidence="9">Ent-kaurene oxidase</fullName>
    </submittedName>
</protein>
<evidence type="ECO:0000256" key="2">
    <source>
        <dbReference type="ARBA" id="ARBA00010617"/>
    </source>
</evidence>
<evidence type="ECO:0000256" key="3">
    <source>
        <dbReference type="ARBA" id="ARBA00022723"/>
    </source>
</evidence>
<evidence type="ECO:0000256" key="6">
    <source>
        <dbReference type="ARBA" id="ARBA00023033"/>
    </source>
</evidence>
<evidence type="ECO:0000256" key="8">
    <source>
        <dbReference type="RuleBase" id="RU000461"/>
    </source>
</evidence>
<dbReference type="Pfam" id="PF00067">
    <property type="entry name" value="p450"/>
    <property type="match status" value="1"/>
</dbReference>
<dbReference type="PRINTS" id="PR00465">
    <property type="entry name" value="EP450IV"/>
</dbReference>
<dbReference type="PANTHER" id="PTHR46206">
    <property type="entry name" value="CYTOCHROME P450"/>
    <property type="match status" value="1"/>
</dbReference>
<dbReference type="SUPFAM" id="SSF48264">
    <property type="entry name" value="Cytochrome P450"/>
    <property type="match status" value="1"/>
</dbReference>
<sequence length="504" mass="56165">MYPETILATLALITAILFYRTHNQTGLPRVGGKGPIGFILTALRSITSYEELLNEGLQNFGGKPFVLPTMTGQLVVVGPENLELVRTSDDSVINQPIALDELFQVPHTMNSRQMPLPYHTTVVRTDLTRATSSFIPEIVEETQLAMAEAFSPKSGEKSVIVPLFNTMLHFSARIVTRAMIGTTVCRNEDYLRESIRFAKTVVPYGQILRWFSKVFRPPIYFLLSSLFGGSKAPIKTLLPHLKRRLAEREEGIERNPRTICDFLIDHAPSEEIANPELLAMRVLNLNFGSIHSISRVGTFAIFHLATLSAFELDDIRKEIIDALESEGGFTKFSLSKMRKLDSTLREAARFHPPAFTGLPRSLVKPTTLADGTVIPAGHTIAFPLKHIHNNDPTVYPNPEKFEYFRFSKLREEDESNGKHQFTTVGKDLTLFGLGRHACPGRFFASMELKVLLSNLLLHYEVNLADGAKEVPQPTVLSSNMVPNRSARAVITPRPGQAGQKFGAL</sequence>
<dbReference type="Gene3D" id="1.10.630.10">
    <property type="entry name" value="Cytochrome P450"/>
    <property type="match status" value="1"/>
</dbReference>
<keyword evidence="10" id="KW-1185">Reference proteome</keyword>
<dbReference type="GO" id="GO:0016705">
    <property type="term" value="F:oxidoreductase activity, acting on paired donors, with incorporation or reduction of molecular oxygen"/>
    <property type="evidence" value="ECO:0007669"/>
    <property type="project" value="InterPro"/>
</dbReference>
<evidence type="ECO:0000313" key="9">
    <source>
        <dbReference type="EMBL" id="KAK7063836.1"/>
    </source>
</evidence>
<dbReference type="InterPro" id="IPR002403">
    <property type="entry name" value="Cyt_P450_E_grp-IV"/>
</dbReference>
<keyword evidence="7 8" id="KW-0349">Heme</keyword>
<dbReference type="InterPro" id="IPR017972">
    <property type="entry name" value="Cyt_P450_CS"/>
</dbReference>
<dbReference type="GO" id="GO:0004497">
    <property type="term" value="F:monooxygenase activity"/>
    <property type="evidence" value="ECO:0007669"/>
    <property type="project" value="UniProtKB-KW"/>
</dbReference>
<evidence type="ECO:0000256" key="7">
    <source>
        <dbReference type="PIRSR" id="PIRSR602403-1"/>
    </source>
</evidence>
<evidence type="ECO:0000313" key="10">
    <source>
        <dbReference type="Proteomes" id="UP001362999"/>
    </source>
</evidence>
<keyword evidence="5 7" id="KW-0408">Iron</keyword>
<dbReference type="GO" id="GO:0020037">
    <property type="term" value="F:heme binding"/>
    <property type="evidence" value="ECO:0007669"/>
    <property type="project" value="InterPro"/>
</dbReference>
<keyword evidence="6 8" id="KW-0503">Monooxygenase</keyword>
<evidence type="ECO:0000256" key="5">
    <source>
        <dbReference type="ARBA" id="ARBA00023004"/>
    </source>
</evidence>
<proteinExistence type="inferred from homology"/>
<gene>
    <name evidence="9" type="ORF">R3P38DRAFT_2593664</name>
</gene>
<comment type="caution">
    <text evidence="9">The sequence shown here is derived from an EMBL/GenBank/DDBJ whole genome shotgun (WGS) entry which is preliminary data.</text>
</comment>
<reference evidence="9 10" key="1">
    <citation type="journal article" date="2024" name="J Genomics">
        <title>Draft genome sequencing and assembly of Favolaschia claudopus CIRM-BRFM 2984 isolated from oak limbs.</title>
        <authorList>
            <person name="Navarro D."/>
            <person name="Drula E."/>
            <person name="Chaduli D."/>
            <person name="Cazenave R."/>
            <person name="Ahrendt S."/>
            <person name="Wang J."/>
            <person name="Lipzen A."/>
            <person name="Daum C."/>
            <person name="Barry K."/>
            <person name="Grigoriev I.V."/>
            <person name="Favel A."/>
            <person name="Rosso M.N."/>
            <person name="Martin F."/>
        </authorList>
    </citation>
    <scope>NUCLEOTIDE SEQUENCE [LARGE SCALE GENOMIC DNA]</scope>
    <source>
        <strain evidence="9 10">CIRM-BRFM 2984</strain>
    </source>
</reference>
<keyword evidence="3 7" id="KW-0479">Metal-binding</keyword>